<evidence type="ECO:0000256" key="1">
    <source>
        <dbReference type="ARBA" id="ARBA00007422"/>
    </source>
</evidence>
<comment type="pathway">
    <text evidence="4">Carbohydrate biosynthesis.</text>
</comment>
<dbReference type="Pfam" id="PF10236">
    <property type="entry name" value="DAP3"/>
    <property type="match status" value="1"/>
</dbReference>
<dbReference type="InterPro" id="IPR000652">
    <property type="entry name" value="Triosephosphate_isomerase"/>
</dbReference>
<keyword evidence="7" id="KW-1185">Reference proteome</keyword>
<comment type="similarity">
    <text evidence="1">Belongs to the triosephosphate isomerase family.</text>
</comment>
<dbReference type="PANTHER" id="PTHR21139">
    <property type="entry name" value="TRIOSEPHOSPHATE ISOMERASE"/>
    <property type="match status" value="1"/>
</dbReference>
<dbReference type="PANTHER" id="PTHR21139:SF2">
    <property type="entry name" value="TRIOSEPHOSPHATE ISOMERASE"/>
    <property type="match status" value="1"/>
</dbReference>
<proteinExistence type="inferred from homology"/>
<protein>
    <submittedName>
        <fullName evidence="6">Triosephosphate isomerase (TIM) (Triose-phosphate isomerase)</fullName>
    </submittedName>
</protein>
<accession>A0ABP0KD62</accession>
<feature type="compositionally biased region" description="Basic and acidic residues" evidence="5">
    <location>
        <begin position="692"/>
        <end position="704"/>
    </location>
</feature>
<dbReference type="Pfam" id="PF00121">
    <property type="entry name" value="TIM"/>
    <property type="match status" value="2"/>
</dbReference>
<dbReference type="SUPFAM" id="SSF51351">
    <property type="entry name" value="Triosephosphate isomerase (TIM)"/>
    <property type="match status" value="2"/>
</dbReference>
<dbReference type="CDD" id="cd00311">
    <property type="entry name" value="TIM"/>
    <property type="match status" value="2"/>
</dbReference>
<sequence length="1297" mass="145407">MAALVPRLPIRDVDVDLNECASNMKVICLLHGVDQRQRLDLPPCLKILMGNRVERKKASNSVMQAWVREKLPRLEVEERFMPELAGVHTLAHTKRHDVQSYTHSETPKLSDIVAEVFTCNDDVIDKDDGVLPPDDLGSVPTDPLMTEGKRQERGQAAPMLQLQPPPVQDFAAFGSPPASIQEPRRLTLSFFIAMSGEYLASLNILLPWKFDPVEMIQMQGICLQGFQVANGMTMPLYQFLAPDVRGDAGSTIPMMDLCLMNLAFSTDSTDTVDIYLVATLPKLRNLRALMNPIEMTPLLLACGSAEKADQGYTATVENGWSFPRDTLQLSPLSVTLFLLKCLEVSIRFRTGHVGHHWGFGEDLDLACGLGLEDQGVPDVARIPAVPARGGSPPQDAAGDAKKISSTLRSLWRATDGVWYSMMNDLKFGPELSRVVLLTAPWPRGVAVFCSKVYVLRPCKIAMEDRLDGVLAFFSQLALRHGGWPIDFTPRLASSLMQAVYASPAEPAPEPAVQLILALSDEVKAEKRFPPLETFKRHGEHVNLHLNLVGIRKFGQEPRIDADVEMPCVGGKRRAICRGDGERLRARVRERERLYRPIVGGNWKCNPAKLADAKALLAAWKEKAFDKEKVEVVIAPTALHLGHVKSPLEGLGMQVCSQNVGKNDMGAFTGEWTASHLQDMEVGYTLIGHSERRSKYGETDEDRPLPKVGAEVEDKDEEEQVVRISEITPNQVRELLPPVLRGPGVQDLFAEVKRPHLWLQHDDQDFLGLQDVGRFVKLTREDLLEQLPEGGCGELFRDLTLIPSRTRDVGLMVRKVTAELIEQLAELQEHTDSRNRKCIPKAGFLLDGHKGTGKSQVLNLLAMWARKNGWLVVLEPCPGRYSREIAEIKRSNNGVYIQSEFAQQFLEAMSLANRLMLEEIPLDRRSYGSRSIDGEDLKVTRRLYEPLIQKTVDTEVEAEGLGGVEELKRIASYRRQVRIPSMVDVMPDPQNVWEIVEFGLENPEYAVQAVAETFVQLQRQRTHPVLVVVDAWNECFPVSEYVSIRYDNTRFNGYIPAYHLSMPRALHRWDGHRFQRGLKLCATSWQRSNRRDYRPELLGVQAHQIRTVRNFTQQEFANYVMYLRLMKVLHNFPAEDLEYFYMLTQGEGGVVCCPEMDTALKVEKCQEAGLKVIFCIGELLEEREGGKTDEVNKRQLAAIIPKVKNWDLMVIAYEPVWAIGTGKVATPDQAEETQAAIRAYLKEAVSAEVADKVRIQYGGSVTPENCKELITKPNIDGFLVGGASLKPSFMEIVTAVQG</sequence>
<evidence type="ECO:0000313" key="7">
    <source>
        <dbReference type="Proteomes" id="UP001642464"/>
    </source>
</evidence>
<dbReference type="Gene3D" id="3.20.20.70">
    <property type="entry name" value="Aldolase class I"/>
    <property type="match status" value="2"/>
</dbReference>
<evidence type="ECO:0000256" key="4">
    <source>
        <dbReference type="ARBA" id="ARBA00024331"/>
    </source>
</evidence>
<keyword evidence="3 6" id="KW-0413">Isomerase</keyword>
<organism evidence="6 7">
    <name type="scientific">Durusdinium trenchii</name>
    <dbReference type="NCBI Taxonomy" id="1381693"/>
    <lineage>
        <taxon>Eukaryota</taxon>
        <taxon>Sar</taxon>
        <taxon>Alveolata</taxon>
        <taxon>Dinophyceae</taxon>
        <taxon>Suessiales</taxon>
        <taxon>Symbiodiniaceae</taxon>
        <taxon>Durusdinium</taxon>
    </lineage>
</organism>
<dbReference type="InterPro" id="IPR013785">
    <property type="entry name" value="Aldolase_TIM"/>
</dbReference>
<dbReference type="EMBL" id="CAXAMM010011001">
    <property type="protein sequence ID" value="CAK9024747.1"/>
    <property type="molecule type" value="Genomic_DNA"/>
</dbReference>
<dbReference type="InterPro" id="IPR020861">
    <property type="entry name" value="Triosephosphate_isomerase_AS"/>
</dbReference>
<reference evidence="6 7" key="1">
    <citation type="submission" date="2024-02" db="EMBL/GenBank/DDBJ databases">
        <authorList>
            <person name="Chen Y."/>
            <person name="Shah S."/>
            <person name="Dougan E. K."/>
            <person name="Thang M."/>
            <person name="Chan C."/>
        </authorList>
    </citation>
    <scope>NUCLEOTIDE SEQUENCE [LARGE SCALE GENOMIC DNA]</scope>
</reference>
<comment type="caution">
    <text evidence="6">The sequence shown here is derived from an EMBL/GenBank/DDBJ whole genome shotgun (WGS) entry which is preliminary data.</text>
</comment>
<dbReference type="InterPro" id="IPR019368">
    <property type="entry name" value="Ribosomal_mS29"/>
</dbReference>
<gene>
    <name evidence="6" type="ORF">SCF082_LOCUS16771</name>
</gene>
<dbReference type="PROSITE" id="PS51440">
    <property type="entry name" value="TIM_2"/>
    <property type="match status" value="2"/>
</dbReference>
<dbReference type="InterPro" id="IPR035990">
    <property type="entry name" value="TIM_sf"/>
</dbReference>
<evidence type="ECO:0000313" key="6">
    <source>
        <dbReference type="EMBL" id="CAK9024747.1"/>
    </source>
</evidence>
<evidence type="ECO:0000256" key="3">
    <source>
        <dbReference type="ARBA" id="ARBA00023235"/>
    </source>
</evidence>
<evidence type="ECO:0000256" key="5">
    <source>
        <dbReference type="SAM" id="MobiDB-lite"/>
    </source>
</evidence>
<evidence type="ECO:0000256" key="2">
    <source>
        <dbReference type="ARBA" id="ARBA00011738"/>
    </source>
</evidence>
<dbReference type="PROSITE" id="PS00171">
    <property type="entry name" value="TIM_1"/>
    <property type="match status" value="1"/>
</dbReference>
<dbReference type="GO" id="GO:0016853">
    <property type="term" value="F:isomerase activity"/>
    <property type="evidence" value="ECO:0007669"/>
    <property type="project" value="UniProtKB-KW"/>
</dbReference>
<comment type="subunit">
    <text evidence="2">Homodimer.</text>
</comment>
<name>A0ABP0KD62_9DINO</name>
<dbReference type="Proteomes" id="UP001642464">
    <property type="component" value="Unassembled WGS sequence"/>
</dbReference>
<feature type="region of interest" description="Disordered" evidence="5">
    <location>
        <begin position="692"/>
        <end position="713"/>
    </location>
</feature>